<dbReference type="AlphaFoldDB" id="A0AAN7UET6"/>
<dbReference type="EMBL" id="JAWHQM010000018">
    <property type="protein sequence ID" value="KAK5630990.1"/>
    <property type="molecule type" value="Genomic_DNA"/>
</dbReference>
<comment type="caution">
    <text evidence="1">The sequence shown here is derived from an EMBL/GenBank/DDBJ whole genome shotgun (WGS) entry which is preliminary data.</text>
</comment>
<proteinExistence type="predicted"/>
<organism evidence="1 2">
    <name type="scientific">Xylaria bambusicola</name>
    <dbReference type="NCBI Taxonomy" id="326684"/>
    <lineage>
        <taxon>Eukaryota</taxon>
        <taxon>Fungi</taxon>
        <taxon>Dikarya</taxon>
        <taxon>Ascomycota</taxon>
        <taxon>Pezizomycotina</taxon>
        <taxon>Sordariomycetes</taxon>
        <taxon>Xylariomycetidae</taxon>
        <taxon>Xylariales</taxon>
        <taxon>Xylariaceae</taxon>
        <taxon>Xylaria</taxon>
    </lineage>
</organism>
<sequence length="64" mass="7102">MAVATKVDFSNNSVSMRTNDPQDEVLETIGANNTIQVQWDAVRVDTLQSLIPTINSQNSLHFLL</sequence>
<gene>
    <name evidence="1" type="ORF">RRF57_006705</name>
</gene>
<name>A0AAN7UET6_9PEZI</name>
<keyword evidence="2" id="KW-1185">Reference proteome</keyword>
<reference evidence="1 2" key="1">
    <citation type="submission" date="2023-10" db="EMBL/GenBank/DDBJ databases">
        <title>Draft genome sequence of Xylaria bambusicola isolate GMP-LS, the root and basal stem rot pathogen of sugarcane in Indonesia.</title>
        <authorList>
            <person name="Selvaraj P."/>
            <person name="Muralishankar V."/>
            <person name="Muruganantham S."/>
            <person name="Sp S."/>
            <person name="Haryani S."/>
            <person name="Lau K.J.X."/>
            <person name="Naqvi N.I."/>
        </authorList>
    </citation>
    <scope>NUCLEOTIDE SEQUENCE [LARGE SCALE GENOMIC DNA]</scope>
    <source>
        <strain evidence="1">GMP-LS</strain>
    </source>
</reference>
<dbReference type="Proteomes" id="UP001305414">
    <property type="component" value="Unassembled WGS sequence"/>
</dbReference>
<evidence type="ECO:0000313" key="1">
    <source>
        <dbReference type="EMBL" id="KAK5630990.1"/>
    </source>
</evidence>
<evidence type="ECO:0000313" key="2">
    <source>
        <dbReference type="Proteomes" id="UP001305414"/>
    </source>
</evidence>
<accession>A0AAN7UET6</accession>
<protein>
    <submittedName>
        <fullName evidence="1">Uncharacterized protein</fullName>
    </submittedName>
</protein>